<protein>
    <submittedName>
        <fullName evidence="1">Uncharacterized protein</fullName>
    </submittedName>
</protein>
<sequence length="164" mass="17859">MVHRRTFLKLASAATGALYARAVLAQPPEPRLYRVVVDDRFDDSARFARAAAALSGGTETLPQGDITRFWYESLQRGWERAPLALAGTTGPEPLFCLQTLARDHGLRLVMAAPRDAAARDGWAAGAVADARRALNRPRPLTQPVPARPGQLVTWVIAPPSRRLA</sequence>
<dbReference type="PROSITE" id="PS51318">
    <property type="entry name" value="TAT"/>
    <property type="match status" value="1"/>
</dbReference>
<organism evidence="1 2">
    <name type="scientific">Paracoccus yeei</name>
    <dbReference type="NCBI Taxonomy" id="147645"/>
    <lineage>
        <taxon>Bacteria</taxon>
        <taxon>Pseudomonadati</taxon>
        <taxon>Pseudomonadota</taxon>
        <taxon>Alphaproteobacteria</taxon>
        <taxon>Rhodobacterales</taxon>
        <taxon>Paracoccaceae</taxon>
        <taxon>Paracoccus</taxon>
    </lineage>
</organism>
<proteinExistence type="predicted"/>
<gene>
    <name evidence="1" type="ORF">FOB51_21230</name>
</gene>
<evidence type="ECO:0000313" key="2">
    <source>
        <dbReference type="Proteomes" id="UP000324507"/>
    </source>
</evidence>
<evidence type="ECO:0000313" key="1">
    <source>
        <dbReference type="EMBL" id="QEU10312.1"/>
    </source>
</evidence>
<dbReference type="RefSeq" id="WP_150351709.1">
    <property type="nucleotide sequence ID" value="NZ_CP038061.1"/>
</dbReference>
<dbReference type="EMBL" id="CP044081">
    <property type="protein sequence ID" value="QEU10312.1"/>
    <property type="molecule type" value="Genomic_DNA"/>
</dbReference>
<accession>A0A5P2R0N2</accession>
<dbReference type="Proteomes" id="UP000324507">
    <property type="component" value="Chromosome"/>
</dbReference>
<reference evidence="1 2" key="1">
    <citation type="submission" date="2019-09" db="EMBL/GenBank/DDBJ databases">
        <title>FDA dAtabase for Regulatory Grade micrObial Sequences (FDA-ARGOS): Supporting development and validation of Infectious Disease Dx tests.</title>
        <authorList>
            <person name="Sciortino C."/>
            <person name="Tallon L."/>
            <person name="Sadzewicz L."/>
            <person name="Vavikolanu K."/>
            <person name="Mehta A."/>
            <person name="Aluvathingal J."/>
            <person name="Nadendla S."/>
            <person name="Nandy P."/>
            <person name="Geyer C."/>
            <person name="Yan Y."/>
            <person name="Sichtig H."/>
        </authorList>
    </citation>
    <scope>NUCLEOTIDE SEQUENCE [LARGE SCALE GENOMIC DNA]</scope>
    <source>
        <strain evidence="1 2">FDAARGOS_643</strain>
    </source>
</reference>
<dbReference type="AlphaFoldDB" id="A0A5P2R0N2"/>
<dbReference type="InterPro" id="IPR006311">
    <property type="entry name" value="TAT_signal"/>
</dbReference>
<name>A0A5P2R0N2_9RHOB</name>